<sequence length="270" mass="29233">MAVRNSPVYVFVPGAWHTPDTFDGIRALLSKRGHDSEAIALPSVGAAEPTKSGLHADITHTNGVLRALADQGRQIVVVTHSYGGMVGSGAVEGLGYAQRSQAGQTGGVIMVVWLAAFVTPKGKSVIDMLGGNWLPWMLLSYPHEIPFTKNRTQDPDDGYCRSSQQETVFYHDMTPEAQATAISKLKPHAKPSFLEPATFEPWHEMPSMYLFCDKDAALPLFIQEGFAQTLGNPITFHVDASHSGFLSKPEETADGLELALKEGLEQSGIN</sequence>
<name>A0A9W9SNT4_9EURO</name>
<accession>A0A9W9SNT4</accession>
<keyword evidence="3" id="KW-1185">Reference proteome</keyword>
<dbReference type="InterPro" id="IPR000073">
    <property type="entry name" value="AB_hydrolase_1"/>
</dbReference>
<dbReference type="GO" id="GO:0017000">
    <property type="term" value="P:antibiotic biosynthetic process"/>
    <property type="evidence" value="ECO:0007669"/>
    <property type="project" value="UniProtKB-ARBA"/>
</dbReference>
<reference evidence="2" key="1">
    <citation type="submission" date="2022-11" db="EMBL/GenBank/DDBJ databases">
        <authorList>
            <person name="Petersen C."/>
        </authorList>
    </citation>
    <scope>NUCLEOTIDE SEQUENCE</scope>
    <source>
        <strain evidence="2">IBT 29864</strain>
    </source>
</reference>
<dbReference type="Proteomes" id="UP001147782">
    <property type="component" value="Unassembled WGS sequence"/>
</dbReference>
<organism evidence="2 3">
    <name type="scientific">Penicillium cataractarum</name>
    <dbReference type="NCBI Taxonomy" id="2100454"/>
    <lineage>
        <taxon>Eukaryota</taxon>
        <taxon>Fungi</taxon>
        <taxon>Dikarya</taxon>
        <taxon>Ascomycota</taxon>
        <taxon>Pezizomycotina</taxon>
        <taxon>Eurotiomycetes</taxon>
        <taxon>Eurotiomycetidae</taxon>
        <taxon>Eurotiales</taxon>
        <taxon>Aspergillaceae</taxon>
        <taxon>Penicillium</taxon>
    </lineage>
</organism>
<dbReference type="InterPro" id="IPR029058">
    <property type="entry name" value="AB_hydrolase_fold"/>
</dbReference>
<feature type="domain" description="AB hydrolase-1" evidence="1">
    <location>
        <begin position="10"/>
        <end position="254"/>
    </location>
</feature>
<gene>
    <name evidence="2" type="ORF">N7496_003547</name>
</gene>
<evidence type="ECO:0000259" key="1">
    <source>
        <dbReference type="Pfam" id="PF12697"/>
    </source>
</evidence>
<dbReference type="PANTHER" id="PTHR37017">
    <property type="entry name" value="AB HYDROLASE-1 DOMAIN-CONTAINING PROTEIN-RELATED"/>
    <property type="match status" value="1"/>
</dbReference>
<evidence type="ECO:0000313" key="2">
    <source>
        <dbReference type="EMBL" id="KAJ5381119.1"/>
    </source>
</evidence>
<proteinExistence type="predicted"/>
<dbReference type="InterPro" id="IPR052897">
    <property type="entry name" value="Sec-Metab_Biosynth_Hydrolase"/>
</dbReference>
<dbReference type="Pfam" id="PF12697">
    <property type="entry name" value="Abhydrolase_6"/>
    <property type="match status" value="1"/>
</dbReference>
<dbReference type="GeneID" id="81435655"/>
<dbReference type="AlphaFoldDB" id="A0A9W9SNT4"/>
<reference evidence="2" key="2">
    <citation type="journal article" date="2023" name="IMA Fungus">
        <title>Comparative genomic study of the Penicillium genus elucidates a diverse pangenome and 15 lateral gene transfer events.</title>
        <authorList>
            <person name="Petersen C."/>
            <person name="Sorensen T."/>
            <person name="Nielsen M.R."/>
            <person name="Sondergaard T.E."/>
            <person name="Sorensen J.L."/>
            <person name="Fitzpatrick D.A."/>
            <person name="Frisvad J.C."/>
            <person name="Nielsen K.L."/>
        </authorList>
    </citation>
    <scope>NUCLEOTIDE SEQUENCE</scope>
    <source>
        <strain evidence="2">IBT 29864</strain>
    </source>
</reference>
<dbReference type="PANTHER" id="PTHR37017:SF11">
    <property type="entry name" value="ESTERASE_LIPASE_THIOESTERASE DOMAIN-CONTAINING PROTEIN"/>
    <property type="match status" value="1"/>
</dbReference>
<comment type="caution">
    <text evidence="2">The sequence shown here is derived from an EMBL/GenBank/DDBJ whole genome shotgun (WGS) entry which is preliminary data.</text>
</comment>
<dbReference type="EMBL" id="JAPZBS010000002">
    <property type="protein sequence ID" value="KAJ5381119.1"/>
    <property type="molecule type" value="Genomic_DNA"/>
</dbReference>
<dbReference type="Gene3D" id="3.40.50.1820">
    <property type="entry name" value="alpha/beta hydrolase"/>
    <property type="match status" value="1"/>
</dbReference>
<protein>
    <submittedName>
        <fullName evidence="2">Alpha/beta-hydrolase</fullName>
    </submittedName>
</protein>
<dbReference type="OrthoDB" id="1263307at2759"/>
<dbReference type="RefSeq" id="XP_056558690.1">
    <property type="nucleotide sequence ID" value="XM_056696478.1"/>
</dbReference>
<evidence type="ECO:0000313" key="3">
    <source>
        <dbReference type="Proteomes" id="UP001147782"/>
    </source>
</evidence>
<dbReference type="SUPFAM" id="SSF53474">
    <property type="entry name" value="alpha/beta-Hydrolases"/>
    <property type="match status" value="1"/>
</dbReference>
<dbReference type="GO" id="GO:0072330">
    <property type="term" value="P:monocarboxylic acid biosynthetic process"/>
    <property type="evidence" value="ECO:0007669"/>
    <property type="project" value="UniProtKB-ARBA"/>
</dbReference>